<dbReference type="PANTHER" id="PTHR47963">
    <property type="entry name" value="DEAD-BOX ATP-DEPENDENT RNA HELICASE 47, MITOCHONDRIAL"/>
    <property type="match status" value="1"/>
</dbReference>
<keyword evidence="2" id="KW-0547">Nucleotide-binding</keyword>
<proteinExistence type="predicted"/>
<dbReference type="Pfam" id="PF00271">
    <property type="entry name" value="Helicase_C"/>
    <property type="match status" value="1"/>
</dbReference>
<keyword evidence="4" id="KW-0347">Helicase</keyword>
<feature type="non-terminal residue" evidence="7">
    <location>
        <position position="137"/>
    </location>
</feature>
<dbReference type="SUPFAM" id="SSF52540">
    <property type="entry name" value="P-loop containing nucleoside triphosphate hydrolases"/>
    <property type="match status" value="1"/>
</dbReference>
<dbReference type="PROSITE" id="PS51194">
    <property type="entry name" value="HELICASE_CTER"/>
    <property type="match status" value="1"/>
</dbReference>
<dbReference type="AlphaFoldDB" id="X1DIG6"/>
<name>X1DIG6_9ZZZZ</name>
<dbReference type="GO" id="GO:0016787">
    <property type="term" value="F:hydrolase activity"/>
    <property type="evidence" value="ECO:0007669"/>
    <property type="project" value="UniProtKB-KW"/>
</dbReference>
<sequence length="137" mass="15661">MAARGIDINDLTHVINYSFPNDTDFYIHRIGLTGRAGNVGVAIIFVTPAEYRKLQFLKRIVKSNIRKERLPHIDDVIQAKWDRIVSRVEEIAKNGEYGDFREMAGALLKDKDHEEALASVLRVAFGDKLERRLVNLL</sequence>
<keyword evidence="5" id="KW-0067">ATP-binding</keyword>
<comment type="caution">
    <text evidence="7">The sequence shown here is derived from an EMBL/GenBank/DDBJ whole genome shotgun (WGS) entry which is preliminary data.</text>
</comment>
<reference evidence="7" key="1">
    <citation type="journal article" date="2014" name="Front. Microbiol.">
        <title>High frequency of phylogenetically diverse reductive dehalogenase-homologous genes in deep subseafloor sedimentary metagenomes.</title>
        <authorList>
            <person name="Kawai M."/>
            <person name="Futagami T."/>
            <person name="Toyoda A."/>
            <person name="Takaki Y."/>
            <person name="Nishi S."/>
            <person name="Hori S."/>
            <person name="Arai W."/>
            <person name="Tsubouchi T."/>
            <person name="Morono Y."/>
            <person name="Uchiyama I."/>
            <person name="Ito T."/>
            <person name="Fujiyama A."/>
            <person name="Inagaki F."/>
            <person name="Takami H."/>
        </authorList>
    </citation>
    <scope>NUCLEOTIDE SEQUENCE</scope>
    <source>
        <strain evidence="7">Expedition CK06-06</strain>
    </source>
</reference>
<dbReference type="GO" id="GO:0003724">
    <property type="term" value="F:RNA helicase activity"/>
    <property type="evidence" value="ECO:0007669"/>
    <property type="project" value="UniProtKB-EC"/>
</dbReference>
<organism evidence="7">
    <name type="scientific">marine sediment metagenome</name>
    <dbReference type="NCBI Taxonomy" id="412755"/>
    <lineage>
        <taxon>unclassified sequences</taxon>
        <taxon>metagenomes</taxon>
        <taxon>ecological metagenomes</taxon>
    </lineage>
</organism>
<keyword evidence="3" id="KW-0378">Hydrolase</keyword>
<evidence type="ECO:0000313" key="7">
    <source>
        <dbReference type="EMBL" id="GAH19972.1"/>
    </source>
</evidence>
<evidence type="ECO:0000259" key="6">
    <source>
        <dbReference type="PROSITE" id="PS51194"/>
    </source>
</evidence>
<evidence type="ECO:0000256" key="2">
    <source>
        <dbReference type="ARBA" id="ARBA00022741"/>
    </source>
</evidence>
<dbReference type="PANTHER" id="PTHR47963:SF8">
    <property type="entry name" value="ATP-DEPENDENT RNA HELICASE DEAD"/>
    <property type="match status" value="1"/>
</dbReference>
<dbReference type="InterPro" id="IPR001650">
    <property type="entry name" value="Helicase_C-like"/>
</dbReference>
<dbReference type="InterPro" id="IPR050547">
    <property type="entry name" value="DEAD_box_RNA_helicases"/>
</dbReference>
<evidence type="ECO:0000256" key="4">
    <source>
        <dbReference type="ARBA" id="ARBA00022806"/>
    </source>
</evidence>
<dbReference type="EC" id="3.6.4.13" evidence="1"/>
<dbReference type="GO" id="GO:0003723">
    <property type="term" value="F:RNA binding"/>
    <property type="evidence" value="ECO:0007669"/>
    <property type="project" value="TreeGrafter"/>
</dbReference>
<dbReference type="Gene3D" id="3.40.50.300">
    <property type="entry name" value="P-loop containing nucleotide triphosphate hydrolases"/>
    <property type="match status" value="1"/>
</dbReference>
<accession>X1DIG6</accession>
<dbReference type="GO" id="GO:0005524">
    <property type="term" value="F:ATP binding"/>
    <property type="evidence" value="ECO:0007669"/>
    <property type="project" value="UniProtKB-KW"/>
</dbReference>
<protein>
    <recommendedName>
        <fullName evidence="1">RNA helicase</fullName>
        <ecNumber evidence="1">3.6.4.13</ecNumber>
    </recommendedName>
</protein>
<dbReference type="EMBL" id="BARU01003033">
    <property type="protein sequence ID" value="GAH19972.1"/>
    <property type="molecule type" value="Genomic_DNA"/>
</dbReference>
<dbReference type="InterPro" id="IPR027417">
    <property type="entry name" value="P-loop_NTPase"/>
</dbReference>
<gene>
    <name evidence="7" type="ORF">S03H2_06792</name>
</gene>
<feature type="domain" description="Helicase C-terminal" evidence="6">
    <location>
        <begin position="1"/>
        <end position="77"/>
    </location>
</feature>
<evidence type="ECO:0000256" key="3">
    <source>
        <dbReference type="ARBA" id="ARBA00022801"/>
    </source>
</evidence>
<evidence type="ECO:0000256" key="5">
    <source>
        <dbReference type="ARBA" id="ARBA00022840"/>
    </source>
</evidence>
<evidence type="ECO:0000256" key="1">
    <source>
        <dbReference type="ARBA" id="ARBA00012552"/>
    </source>
</evidence>